<protein>
    <submittedName>
        <fullName evidence="2">Uncharacterized protein</fullName>
    </submittedName>
</protein>
<feature type="transmembrane region" description="Helical" evidence="1">
    <location>
        <begin position="216"/>
        <end position="234"/>
    </location>
</feature>
<feature type="transmembrane region" description="Helical" evidence="1">
    <location>
        <begin position="12"/>
        <end position="37"/>
    </location>
</feature>
<reference evidence="2" key="2">
    <citation type="journal article" date="2018" name="ISME J.">
        <title>A dynamic microbial community with high functional redundancy inhabits the cold, oxic subseafloor aquifer.</title>
        <authorList>
            <person name="Tully B.J."/>
            <person name="Wheat C.G."/>
            <person name="Glazer B.T."/>
            <person name="Huber J.A."/>
        </authorList>
    </citation>
    <scope>NUCLEOTIDE SEQUENCE</scope>
    <source>
        <strain evidence="2">NORP83</strain>
    </source>
</reference>
<comment type="caution">
    <text evidence="2">The sequence shown here is derived from an EMBL/GenBank/DDBJ whole genome shotgun (WGS) entry which is preliminary data.</text>
</comment>
<evidence type="ECO:0000313" key="2">
    <source>
        <dbReference type="EMBL" id="PCI98457.1"/>
    </source>
</evidence>
<keyword evidence="1" id="KW-1133">Transmembrane helix</keyword>
<reference key="1">
    <citation type="submission" date="2017-08" db="EMBL/GenBank/DDBJ databases">
        <title>A dynamic microbial community with high functional redundancy inhabits the cold, oxic subseafloor aquifer.</title>
        <authorList>
            <person name="Tully B.J."/>
            <person name="Wheat C.G."/>
            <person name="Glazer B.T."/>
            <person name="Huber J.A."/>
        </authorList>
    </citation>
    <scope>NUCLEOTIDE SEQUENCE [LARGE SCALE GENOMIC DNA]</scope>
</reference>
<feature type="transmembrane region" description="Helical" evidence="1">
    <location>
        <begin position="136"/>
        <end position="155"/>
    </location>
</feature>
<proteinExistence type="predicted"/>
<accession>A0A2A4YVX2</accession>
<name>A0A2A4YVX2_9PROT</name>
<keyword evidence="1" id="KW-0812">Transmembrane</keyword>
<keyword evidence="1" id="KW-0472">Membrane</keyword>
<evidence type="ECO:0000256" key="1">
    <source>
        <dbReference type="SAM" id="Phobius"/>
    </source>
</evidence>
<dbReference type="AlphaFoldDB" id="A0A2A4YVX2"/>
<feature type="transmembrane region" description="Helical" evidence="1">
    <location>
        <begin position="254"/>
        <end position="277"/>
    </location>
</feature>
<dbReference type="EMBL" id="NVUS01000021">
    <property type="protein sequence ID" value="PCI98457.1"/>
    <property type="molecule type" value="Genomic_DNA"/>
</dbReference>
<organism evidence="2">
    <name type="scientific">OCS116 cluster bacterium</name>
    <dbReference type="NCBI Taxonomy" id="2030921"/>
    <lineage>
        <taxon>Bacteria</taxon>
        <taxon>Pseudomonadati</taxon>
        <taxon>Pseudomonadota</taxon>
        <taxon>Alphaproteobacteria</taxon>
        <taxon>OCS116 cluster</taxon>
    </lineage>
</organism>
<feature type="transmembrane region" description="Helical" evidence="1">
    <location>
        <begin position="175"/>
        <end position="195"/>
    </location>
</feature>
<gene>
    <name evidence="2" type="ORF">COB13_13505</name>
</gene>
<feature type="transmembrane region" description="Helical" evidence="1">
    <location>
        <begin position="68"/>
        <end position="87"/>
    </location>
</feature>
<sequence>MYFTKLEIITFATLLSFLILGSLATIVAFIGVSIYLYKYNRKIFYYLSRNDSDSAMMLEGGGAKRNEIIKFSAIIFIWFLIWFLGGFQREYVDTIIQNFLSFWTFLSLLSAFILTCYLGFKLLNTEANKAAFTKREIMLAGTLFIDLTVGIYYFYHWFVNADHSQIFDGHMTKVIIHTVIFTIIAASVLSVTVYGKNSEEVKDERDLLIEVKGYRYGFYAVTTLLGLLIGQLAIDALAFNLWGGRVLNLNTIEVANMLWLIIIVAWAVVSAAQLFFYRRGY</sequence>
<feature type="transmembrane region" description="Helical" evidence="1">
    <location>
        <begin position="99"/>
        <end position="124"/>
    </location>
</feature>